<feature type="chain" id="PRO_5045119306" evidence="1">
    <location>
        <begin position="27"/>
        <end position="120"/>
    </location>
</feature>
<organism evidence="2 3">
    <name type="scientific">Orchesella dallaii</name>
    <dbReference type="NCBI Taxonomy" id="48710"/>
    <lineage>
        <taxon>Eukaryota</taxon>
        <taxon>Metazoa</taxon>
        <taxon>Ecdysozoa</taxon>
        <taxon>Arthropoda</taxon>
        <taxon>Hexapoda</taxon>
        <taxon>Collembola</taxon>
        <taxon>Entomobryomorpha</taxon>
        <taxon>Entomobryoidea</taxon>
        <taxon>Orchesellidae</taxon>
        <taxon>Orchesellinae</taxon>
        <taxon>Orchesella</taxon>
    </lineage>
</organism>
<dbReference type="EMBL" id="CAXLJM020000164">
    <property type="protein sequence ID" value="CAL8146493.1"/>
    <property type="molecule type" value="Genomic_DNA"/>
</dbReference>
<gene>
    <name evidence="2" type="ORF">ODALV1_LOCUS30834</name>
</gene>
<comment type="caution">
    <text evidence="2">The sequence shown here is derived from an EMBL/GenBank/DDBJ whole genome shotgun (WGS) entry which is preliminary data.</text>
</comment>
<keyword evidence="3" id="KW-1185">Reference proteome</keyword>
<name>A0ABP1S8D1_9HEXA</name>
<sequence>MGHSMRFPFLFPWLILLALILPICLGGDLCVCMKDCEAKAVRSISAGQRVYMRADMKSMKKLGNTNYCFTCRRRCLPDGNGVVKGWWGTGMRQPMRNRPMYQWRSSNLSPNYYLTGRSAT</sequence>
<proteinExistence type="predicted"/>
<evidence type="ECO:0000313" key="3">
    <source>
        <dbReference type="Proteomes" id="UP001642540"/>
    </source>
</evidence>
<reference evidence="2 3" key="1">
    <citation type="submission" date="2024-08" db="EMBL/GenBank/DDBJ databases">
        <authorList>
            <person name="Cucini C."/>
            <person name="Frati F."/>
        </authorList>
    </citation>
    <scope>NUCLEOTIDE SEQUENCE [LARGE SCALE GENOMIC DNA]</scope>
</reference>
<feature type="signal peptide" evidence="1">
    <location>
        <begin position="1"/>
        <end position="26"/>
    </location>
</feature>
<protein>
    <submittedName>
        <fullName evidence="2">Uncharacterized protein</fullName>
    </submittedName>
</protein>
<keyword evidence="1" id="KW-0732">Signal</keyword>
<dbReference type="Proteomes" id="UP001642540">
    <property type="component" value="Unassembled WGS sequence"/>
</dbReference>
<evidence type="ECO:0000256" key="1">
    <source>
        <dbReference type="SAM" id="SignalP"/>
    </source>
</evidence>
<evidence type="ECO:0000313" key="2">
    <source>
        <dbReference type="EMBL" id="CAL8146493.1"/>
    </source>
</evidence>
<accession>A0ABP1S8D1</accession>